<dbReference type="OrthoDB" id="21470at2759"/>
<dbReference type="CDD" id="cd02325">
    <property type="entry name" value="R3H"/>
    <property type="match status" value="1"/>
</dbReference>
<dbReference type="EMBL" id="CAMXCT020003894">
    <property type="protein sequence ID" value="CAL1160178.1"/>
    <property type="molecule type" value="Genomic_DNA"/>
</dbReference>
<evidence type="ECO:0000313" key="6">
    <source>
        <dbReference type="Proteomes" id="UP001152797"/>
    </source>
</evidence>
<keyword evidence="6" id="KW-1185">Reference proteome</keyword>
<feature type="region of interest" description="Disordered" evidence="1">
    <location>
        <begin position="75"/>
        <end position="95"/>
    </location>
</feature>
<evidence type="ECO:0000313" key="3">
    <source>
        <dbReference type="EMBL" id="CAI4006803.1"/>
    </source>
</evidence>
<feature type="non-terminal residue" evidence="3">
    <location>
        <position position="149"/>
    </location>
</feature>
<dbReference type="GO" id="GO:0003676">
    <property type="term" value="F:nucleic acid binding"/>
    <property type="evidence" value="ECO:0007669"/>
    <property type="project" value="UniProtKB-UniRule"/>
</dbReference>
<sequence>HELRQPGAMTTESFRKDVAKKLSDLQSSSDEDAKIDFPSDLTSSDRKYIHKIAESFRLHTLSSGTGDARFISVYKNPPAGQEPKRPREAAGATPQLSLSAAASQNLQIASHAQMSGGRTLLAKDIRLTCKTYGSITDDAQDGQSYCRSQ</sequence>
<reference evidence="3" key="1">
    <citation type="submission" date="2022-10" db="EMBL/GenBank/DDBJ databases">
        <authorList>
            <person name="Chen Y."/>
            <person name="Dougan E. K."/>
            <person name="Chan C."/>
            <person name="Rhodes N."/>
            <person name="Thang M."/>
        </authorList>
    </citation>
    <scope>NUCLEOTIDE SEQUENCE</scope>
</reference>
<dbReference type="Proteomes" id="UP001152797">
    <property type="component" value="Unassembled WGS sequence"/>
</dbReference>
<dbReference type="Pfam" id="PF01424">
    <property type="entry name" value="R3H"/>
    <property type="match status" value="1"/>
</dbReference>
<evidence type="ECO:0000313" key="5">
    <source>
        <dbReference type="EMBL" id="CAL4794115.1"/>
    </source>
</evidence>
<reference evidence="4" key="2">
    <citation type="submission" date="2024-04" db="EMBL/GenBank/DDBJ databases">
        <authorList>
            <person name="Chen Y."/>
            <person name="Shah S."/>
            <person name="Dougan E. K."/>
            <person name="Thang M."/>
            <person name="Chan C."/>
        </authorList>
    </citation>
    <scope>NUCLEOTIDE SEQUENCE [LARGE SCALE GENOMIC DNA]</scope>
</reference>
<dbReference type="InterPro" id="IPR001374">
    <property type="entry name" value="R3H_dom"/>
</dbReference>
<dbReference type="SUPFAM" id="SSF82708">
    <property type="entry name" value="R3H domain"/>
    <property type="match status" value="1"/>
</dbReference>
<gene>
    <name evidence="3" type="ORF">C1SCF055_LOCUS32407</name>
</gene>
<dbReference type="InterPro" id="IPR036867">
    <property type="entry name" value="R3H_dom_sf"/>
</dbReference>
<name>A0A9P1DBH9_9DINO</name>
<accession>A0A9P1DBH9</accession>
<dbReference type="AlphaFoldDB" id="A0A9P1DBH9"/>
<evidence type="ECO:0000256" key="1">
    <source>
        <dbReference type="SAM" id="MobiDB-lite"/>
    </source>
</evidence>
<dbReference type="SMART" id="SM00393">
    <property type="entry name" value="R3H"/>
    <property type="match status" value="1"/>
</dbReference>
<dbReference type="Gene3D" id="3.30.1370.50">
    <property type="entry name" value="R3H-like domain"/>
    <property type="match status" value="1"/>
</dbReference>
<feature type="compositionally biased region" description="Basic and acidic residues" evidence="1">
    <location>
        <begin position="31"/>
        <end position="41"/>
    </location>
</feature>
<evidence type="ECO:0000313" key="4">
    <source>
        <dbReference type="EMBL" id="CAL1160178.1"/>
    </source>
</evidence>
<feature type="region of interest" description="Disordered" evidence="1">
    <location>
        <begin position="21"/>
        <end position="41"/>
    </location>
</feature>
<protein>
    <submittedName>
        <fullName evidence="5">R3H domain-containing protein</fullName>
    </submittedName>
</protein>
<organism evidence="3">
    <name type="scientific">Cladocopium goreaui</name>
    <dbReference type="NCBI Taxonomy" id="2562237"/>
    <lineage>
        <taxon>Eukaryota</taxon>
        <taxon>Sar</taxon>
        <taxon>Alveolata</taxon>
        <taxon>Dinophyceae</taxon>
        <taxon>Suessiales</taxon>
        <taxon>Symbiodiniaceae</taxon>
        <taxon>Cladocopium</taxon>
    </lineage>
</organism>
<dbReference type="EMBL" id="CAMXCT030003894">
    <property type="protein sequence ID" value="CAL4794115.1"/>
    <property type="molecule type" value="Genomic_DNA"/>
</dbReference>
<proteinExistence type="predicted"/>
<comment type="caution">
    <text evidence="3">The sequence shown here is derived from an EMBL/GenBank/DDBJ whole genome shotgun (WGS) entry which is preliminary data.</text>
</comment>
<dbReference type="PROSITE" id="PS51061">
    <property type="entry name" value="R3H"/>
    <property type="match status" value="1"/>
</dbReference>
<feature type="domain" description="R3H" evidence="2">
    <location>
        <begin position="12"/>
        <end position="77"/>
    </location>
</feature>
<evidence type="ECO:0000259" key="2">
    <source>
        <dbReference type="PROSITE" id="PS51061"/>
    </source>
</evidence>
<dbReference type="EMBL" id="CAMXCT010003894">
    <property type="protein sequence ID" value="CAI4006803.1"/>
    <property type="molecule type" value="Genomic_DNA"/>
</dbReference>